<comment type="catalytic activity">
    <reaction evidence="5">
        <text>a uridine in RNA = a pseudouridine in RNA</text>
        <dbReference type="Rhea" id="RHEA:48348"/>
        <dbReference type="Rhea" id="RHEA-COMP:12068"/>
        <dbReference type="Rhea" id="RHEA-COMP:12069"/>
        <dbReference type="ChEBI" id="CHEBI:65314"/>
        <dbReference type="ChEBI" id="CHEBI:65315"/>
    </reaction>
</comment>
<dbReference type="Pfam" id="PF00849">
    <property type="entry name" value="PseudoU_synth_2"/>
    <property type="match status" value="1"/>
</dbReference>
<evidence type="ECO:0000259" key="6">
    <source>
        <dbReference type="SMART" id="SM00363"/>
    </source>
</evidence>
<dbReference type="InterPro" id="IPR006145">
    <property type="entry name" value="PsdUridine_synth_RsuA/RluA"/>
</dbReference>
<dbReference type="CDD" id="cd02869">
    <property type="entry name" value="PseudoU_synth_RluA_like"/>
    <property type="match status" value="1"/>
</dbReference>
<organism evidence="7 8">
    <name type="scientific">Bradyrhizobium iriomotense</name>
    <dbReference type="NCBI Taxonomy" id="441950"/>
    <lineage>
        <taxon>Bacteria</taxon>
        <taxon>Pseudomonadati</taxon>
        <taxon>Pseudomonadota</taxon>
        <taxon>Alphaproteobacteria</taxon>
        <taxon>Hyphomicrobiales</taxon>
        <taxon>Nitrobacteraceae</taxon>
        <taxon>Bradyrhizobium</taxon>
    </lineage>
</organism>
<comment type="function">
    <text evidence="5">Responsible for synthesis of pseudouridine from uracil.</text>
</comment>
<dbReference type="Proteomes" id="UP001156905">
    <property type="component" value="Unassembled WGS sequence"/>
</dbReference>
<dbReference type="SUPFAM" id="SSF55120">
    <property type="entry name" value="Pseudouridine synthase"/>
    <property type="match status" value="1"/>
</dbReference>
<keyword evidence="8" id="KW-1185">Reference proteome</keyword>
<comment type="caution">
    <text evidence="7">The sequence shown here is derived from an EMBL/GenBank/DDBJ whole genome shotgun (WGS) entry which is preliminary data.</text>
</comment>
<dbReference type="PROSITE" id="PS50889">
    <property type="entry name" value="S4"/>
    <property type="match status" value="1"/>
</dbReference>
<protein>
    <recommendedName>
        <fullName evidence="5">Pseudouridine synthase</fullName>
        <ecNumber evidence="5">5.4.99.-</ecNumber>
    </recommendedName>
</protein>
<dbReference type="PROSITE" id="PS01129">
    <property type="entry name" value="PSI_RLU"/>
    <property type="match status" value="1"/>
</dbReference>
<dbReference type="InterPro" id="IPR006225">
    <property type="entry name" value="PsdUridine_synth_RluC/D"/>
</dbReference>
<dbReference type="Pfam" id="PF01479">
    <property type="entry name" value="S4"/>
    <property type="match status" value="1"/>
</dbReference>
<dbReference type="InterPro" id="IPR036986">
    <property type="entry name" value="S4_RNA-bd_sf"/>
</dbReference>
<keyword evidence="2 5" id="KW-0413">Isomerase</keyword>
<comment type="similarity">
    <text evidence="1 5">Belongs to the pseudouridine synthase RluA family.</text>
</comment>
<evidence type="ECO:0000256" key="3">
    <source>
        <dbReference type="ARBA" id="ARBA00036882"/>
    </source>
</evidence>
<evidence type="ECO:0000313" key="8">
    <source>
        <dbReference type="Proteomes" id="UP001156905"/>
    </source>
</evidence>
<evidence type="ECO:0000256" key="2">
    <source>
        <dbReference type="ARBA" id="ARBA00023235"/>
    </source>
</evidence>
<dbReference type="EC" id="5.4.99.-" evidence="5"/>
<evidence type="ECO:0000256" key="5">
    <source>
        <dbReference type="RuleBase" id="RU362028"/>
    </source>
</evidence>
<dbReference type="InterPro" id="IPR020103">
    <property type="entry name" value="PsdUridine_synth_cat_dom_sf"/>
</dbReference>
<dbReference type="NCBIfam" id="TIGR00005">
    <property type="entry name" value="rluA_subfam"/>
    <property type="match status" value="1"/>
</dbReference>
<dbReference type="Gene3D" id="3.10.290.10">
    <property type="entry name" value="RNA-binding S4 domain"/>
    <property type="match status" value="1"/>
</dbReference>
<accession>A0ABQ6B5K7</accession>
<dbReference type="InterPro" id="IPR002942">
    <property type="entry name" value="S4_RNA-bd"/>
</dbReference>
<comment type="catalytic activity">
    <reaction evidence="3">
        <text>uridine(1911/1915/1917) in 23S rRNA = pseudouridine(1911/1915/1917) in 23S rRNA</text>
        <dbReference type="Rhea" id="RHEA:42524"/>
        <dbReference type="Rhea" id="RHEA-COMP:10097"/>
        <dbReference type="Rhea" id="RHEA-COMP:10098"/>
        <dbReference type="ChEBI" id="CHEBI:65314"/>
        <dbReference type="ChEBI" id="CHEBI:65315"/>
        <dbReference type="EC" id="5.4.99.23"/>
    </reaction>
</comment>
<dbReference type="PANTHER" id="PTHR21600">
    <property type="entry name" value="MITOCHONDRIAL RNA PSEUDOURIDINE SYNTHASE"/>
    <property type="match status" value="1"/>
</dbReference>
<name>A0ABQ6B5K7_9BRAD</name>
<dbReference type="InterPro" id="IPR050188">
    <property type="entry name" value="RluA_PseudoU_synthase"/>
</dbReference>
<sequence length="326" mass="35150">MEVIVAGDEGSARLDRVLAARLPDISRSRLKALILAGAVSLKATVIRDPAYHVTPGDTITIDVPEAAPAEPKAEDIALDIVFEDDDIIVINKPAGLVVHPAAGHETGTLVNALIAHCGTSLSGIGGVRRPGIVHRLDKDTTGLMVVAKNDLAHQSLSAQFADHGRTGEMRRGYLAFAWGVPNRQRGTVDAPIDRHPHAREKMAVRQNGRAAVTHWEIRESFAGRDGKPVASLLACELETGRTHQIRVHLAHIGHPLLGDAVYGPHFKTKANQLGPESRGALAALGRQALHSYLLVIEHPRSGELLHWEQPLPEDLLLLKSRLEAAL</sequence>
<gene>
    <name evidence="7" type="ORF">GCM10007857_46180</name>
</gene>
<dbReference type="SUPFAM" id="SSF55174">
    <property type="entry name" value="Alpha-L RNA-binding motif"/>
    <property type="match status" value="1"/>
</dbReference>
<feature type="domain" description="RNA-binding S4" evidence="6">
    <location>
        <begin position="12"/>
        <end position="72"/>
    </location>
</feature>
<evidence type="ECO:0000256" key="4">
    <source>
        <dbReference type="PROSITE-ProRule" id="PRU00182"/>
    </source>
</evidence>
<evidence type="ECO:0000256" key="1">
    <source>
        <dbReference type="ARBA" id="ARBA00010876"/>
    </source>
</evidence>
<dbReference type="Gene3D" id="3.30.2350.10">
    <property type="entry name" value="Pseudouridine synthase"/>
    <property type="match status" value="1"/>
</dbReference>
<dbReference type="CDD" id="cd00165">
    <property type="entry name" value="S4"/>
    <property type="match status" value="1"/>
</dbReference>
<proteinExistence type="inferred from homology"/>
<dbReference type="PANTHER" id="PTHR21600:SF44">
    <property type="entry name" value="RIBOSOMAL LARGE SUBUNIT PSEUDOURIDINE SYNTHASE D"/>
    <property type="match status" value="1"/>
</dbReference>
<evidence type="ECO:0000313" key="7">
    <source>
        <dbReference type="EMBL" id="GLR87906.1"/>
    </source>
</evidence>
<keyword evidence="4" id="KW-0694">RNA-binding</keyword>
<reference evidence="8" key="1">
    <citation type="journal article" date="2019" name="Int. J. Syst. Evol. Microbiol.">
        <title>The Global Catalogue of Microorganisms (GCM) 10K type strain sequencing project: providing services to taxonomists for standard genome sequencing and annotation.</title>
        <authorList>
            <consortium name="The Broad Institute Genomics Platform"/>
            <consortium name="The Broad Institute Genome Sequencing Center for Infectious Disease"/>
            <person name="Wu L."/>
            <person name="Ma J."/>
        </authorList>
    </citation>
    <scope>NUCLEOTIDE SEQUENCE [LARGE SCALE GENOMIC DNA]</scope>
    <source>
        <strain evidence="8">NBRC 102520</strain>
    </source>
</reference>
<dbReference type="EMBL" id="BSOW01000016">
    <property type="protein sequence ID" value="GLR87906.1"/>
    <property type="molecule type" value="Genomic_DNA"/>
</dbReference>
<dbReference type="SMART" id="SM00363">
    <property type="entry name" value="S4"/>
    <property type="match status" value="1"/>
</dbReference>
<dbReference type="InterPro" id="IPR006224">
    <property type="entry name" value="PsdUridine_synth_RluA-like_CS"/>
</dbReference>